<reference evidence="2 3" key="1">
    <citation type="submission" date="2016-12" db="EMBL/GenBank/DDBJ databases">
        <title>Comparison of Traditional DNA-DNA Hybridization with In Silico Genomic Analysis.</title>
        <authorList>
            <person name="Nicholson A.C."/>
            <person name="Humrighouse B.W."/>
            <person name="Graziano J."/>
            <person name="Lasker B."/>
            <person name="Whitney A.M."/>
            <person name="Mcquiston J.R."/>
        </authorList>
    </citation>
    <scope>NUCLEOTIDE SEQUENCE [LARGE SCALE GENOMIC DNA]</scope>
    <source>
        <strain evidence="2 3">H2240</strain>
    </source>
</reference>
<evidence type="ECO:0000313" key="3">
    <source>
        <dbReference type="Proteomes" id="UP000196878"/>
    </source>
</evidence>
<dbReference type="Proteomes" id="UP000196878">
    <property type="component" value="Unassembled WGS sequence"/>
</dbReference>
<keyword evidence="3" id="KW-1185">Reference proteome</keyword>
<evidence type="ECO:0000256" key="1">
    <source>
        <dbReference type="SAM" id="MobiDB-lite"/>
    </source>
</evidence>
<proteinExistence type="predicted"/>
<comment type="caution">
    <text evidence="2">The sequence shown here is derived from an EMBL/GenBank/DDBJ whole genome shotgun (WGS) entry which is preliminary data.</text>
</comment>
<dbReference type="AlphaFoldDB" id="A0A212AFE8"/>
<dbReference type="RefSeq" id="WP_088213957.1">
    <property type="nucleotide sequence ID" value="NZ_NIPW01000005.1"/>
</dbReference>
<feature type="region of interest" description="Disordered" evidence="1">
    <location>
        <begin position="52"/>
        <end position="74"/>
    </location>
</feature>
<dbReference type="EMBL" id="NIPW01000005">
    <property type="protein sequence ID" value="OWJ80123.1"/>
    <property type="molecule type" value="Genomic_DNA"/>
</dbReference>
<gene>
    <name evidence="2" type="ORF">CDV49_02250</name>
</gene>
<name>A0A212AFE8_9RHOB</name>
<evidence type="ECO:0000313" key="2">
    <source>
        <dbReference type="EMBL" id="OWJ80123.1"/>
    </source>
</evidence>
<sequence>MKRHARQPEGRPGFAGNEWIFGRIGHLANDFSAIAELESLFRSLLSPVQTATVLPGTPQHPSNTQRVQSEREGG</sequence>
<accession>A0A212AFE8</accession>
<organism evidence="2 3">
    <name type="scientific">Haematobacter genomosp. 1</name>
    <dbReference type="NCBI Taxonomy" id="366618"/>
    <lineage>
        <taxon>Bacteria</taxon>
        <taxon>Pseudomonadati</taxon>
        <taxon>Pseudomonadota</taxon>
        <taxon>Alphaproteobacteria</taxon>
        <taxon>Rhodobacterales</taxon>
        <taxon>Paracoccaceae</taxon>
        <taxon>Haematobacter</taxon>
    </lineage>
</organism>
<protein>
    <submittedName>
        <fullName evidence="2">Uncharacterized protein</fullName>
    </submittedName>
</protein>